<dbReference type="Gene3D" id="3.40.50.620">
    <property type="entry name" value="HUPs"/>
    <property type="match status" value="1"/>
</dbReference>
<keyword evidence="9 10" id="KW-0119">Carbohydrate metabolism</keyword>
<dbReference type="GO" id="GO:0005524">
    <property type="term" value="F:ATP binding"/>
    <property type="evidence" value="ECO:0007669"/>
    <property type="project" value="UniProtKB-UniRule"/>
</dbReference>
<evidence type="ECO:0000256" key="6">
    <source>
        <dbReference type="ARBA" id="ARBA00022777"/>
    </source>
</evidence>
<dbReference type="PANTHER" id="PTHR46969">
    <property type="entry name" value="BIFUNCTIONAL PROTEIN HLDE"/>
    <property type="match status" value="1"/>
</dbReference>
<dbReference type="InterPro" id="IPR014729">
    <property type="entry name" value="Rossmann-like_a/b/a_fold"/>
</dbReference>
<dbReference type="GO" id="GO:0016773">
    <property type="term" value="F:phosphotransferase activity, alcohol group as acceptor"/>
    <property type="evidence" value="ECO:0007669"/>
    <property type="project" value="InterPro"/>
</dbReference>
<keyword evidence="6 10" id="KW-0418">Kinase</keyword>
<dbReference type="NCBIfam" id="TIGR00125">
    <property type="entry name" value="cyt_tran_rel"/>
    <property type="match status" value="1"/>
</dbReference>
<dbReference type="GO" id="GO:0033786">
    <property type="term" value="F:heptose-1-phosphate adenylyltransferase activity"/>
    <property type="evidence" value="ECO:0007669"/>
    <property type="project" value="UniProtKB-UniRule"/>
</dbReference>
<comment type="subunit">
    <text evidence="10">Homodimer.</text>
</comment>
<evidence type="ECO:0000256" key="10">
    <source>
        <dbReference type="HAMAP-Rule" id="MF_01603"/>
    </source>
</evidence>
<dbReference type="Proteomes" id="UP000054870">
    <property type="component" value="Unassembled WGS sequence"/>
</dbReference>
<dbReference type="GO" id="GO:0097171">
    <property type="term" value="P:ADP-L-glycero-beta-D-manno-heptose biosynthetic process"/>
    <property type="evidence" value="ECO:0007669"/>
    <property type="project" value="UniProtKB-UniPathway"/>
</dbReference>
<dbReference type="GO" id="GO:0005829">
    <property type="term" value="C:cytosol"/>
    <property type="evidence" value="ECO:0007669"/>
    <property type="project" value="TreeGrafter"/>
</dbReference>
<comment type="catalytic activity">
    <reaction evidence="10">
        <text>D-glycero-beta-D-manno-heptose 1-phosphate + ATP + H(+) = ADP-D-glycero-beta-D-manno-heptose + diphosphate</text>
        <dbReference type="Rhea" id="RHEA:27465"/>
        <dbReference type="ChEBI" id="CHEBI:15378"/>
        <dbReference type="ChEBI" id="CHEBI:30616"/>
        <dbReference type="ChEBI" id="CHEBI:33019"/>
        <dbReference type="ChEBI" id="CHEBI:59967"/>
        <dbReference type="ChEBI" id="CHEBI:61593"/>
        <dbReference type="EC" id="2.7.7.70"/>
    </reaction>
</comment>
<evidence type="ECO:0000259" key="12">
    <source>
        <dbReference type="Pfam" id="PF01467"/>
    </source>
</evidence>
<dbReference type="AlphaFoldDB" id="A0A157ZSD7"/>
<evidence type="ECO:0000256" key="3">
    <source>
        <dbReference type="ARBA" id="ARBA00022679"/>
    </source>
</evidence>
<dbReference type="FunFam" id="3.40.1190.20:FF:000002">
    <property type="entry name" value="Bifunctional protein HldE"/>
    <property type="match status" value="1"/>
</dbReference>
<dbReference type="EC" id="2.7.1.167" evidence="10"/>
<evidence type="ECO:0000256" key="9">
    <source>
        <dbReference type="ARBA" id="ARBA00023277"/>
    </source>
</evidence>
<dbReference type="Pfam" id="PF00294">
    <property type="entry name" value="PfkB"/>
    <property type="match status" value="1"/>
</dbReference>
<gene>
    <name evidence="10" type="primary">hldE</name>
    <name evidence="13" type="ORF">AWB75_01130</name>
</gene>
<dbReference type="InterPro" id="IPR004821">
    <property type="entry name" value="Cyt_trans-like"/>
</dbReference>
<evidence type="ECO:0000313" key="14">
    <source>
        <dbReference type="Proteomes" id="UP000054870"/>
    </source>
</evidence>
<dbReference type="SUPFAM" id="SSF52374">
    <property type="entry name" value="Nucleotidylyl transferase"/>
    <property type="match status" value="1"/>
</dbReference>
<comment type="function">
    <text evidence="1 10">Catalyzes the phosphorylation of D-glycero-D-manno-heptose 7-phosphate at the C-1 position to selectively form D-glycero-beta-D-manno-heptose-1,7-bisphosphate.</text>
</comment>
<sequence>MNMPQTRDQPPLLTLPDFSQAHVLVVGDVMLDRYWHGPALRISPEAPVPVVHVQMDETRIGGAGNVALNAAVLGAHTRLLGLAGQDAQADQLEEMLEAGGVECLLQRVEGSRTITKLRILSRHQQLIRADFEDQFLNWNFAELKLAFERQLSDVNAVVLSDYSKGALRRSADLISAAREAGKAIIVDPKGTDFKRYHGATVITPNLSEFEAVVGRCENEADIERKGEALRNALDLEAVLVTRSENGMTLLARGLAPLHLPTRAREVYDVTGAGDTVVATLSAALGAGVALPECVALANIAAGVVVTKLGTATASPIELQQALNREAAFAAGGIFEEDNLLSQVSGARTRGERIVMTNGCFDILLPDHIDALQKARALGDKLIVAVNDDASVQRLKGVRRPVHPLSTRMRMVSALSCVDWVVPFSEDSPGRLISRLTPDVLVMGRD</sequence>
<comment type="similarity">
    <text evidence="10">In the C-terminal section; belongs to the cytidylyltransferase family.</text>
</comment>
<evidence type="ECO:0000256" key="5">
    <source>
        <dbReference type="ARBA" id="ARBA00022741"/>
    </source>
</evidence>
<feature type="binding site" evidence="10">
    <location>
        <begin position="205"/>
        <end position="208"/>
    </location>
    <ligand>
        <name>ATP</name>
        <dbReference type="ChEBI" id="CHEBI:30616"/>
    </ligand>
</feature>
<keyword evidence="14" id="KW-1185">Reference proteome</keyword>
<dbReference type="HAMAP" id="MF_01603">
    <property type="entry name" value="HldE"/>
    <property type="match status" value="1"/>
</dbReference>
<feature type="domain" description="Carbohydrate kinase PfkB" evidence="11">
    <location>
        <begin position="21"/>
        <end position="315"/>
    </location>
</feature>
<dbReference type="Gene3D" id="3.40.1190.20">
    <property type="match status" value="1"/>
</dbReference>
<name>A0A157ZSD7_9BURK</name>
<keyword evidence="4 10" id="KW-0548">Nucleotidyltransferase</keyword>
<evidence type="ECO:0000256" key="2">
    <source>
        <dbReference type="ARBA" id="ARBA00003753"/>
    </source>
</evidence>
<dbReference type="UniPathway" id="UPA00356">
    <property type="reaction ID" value="UER00437"/>
</dbReference>
<comment type="function">
    <text evidence="2 10">Catalyzes the ADP transfer from ATP to D-glycero-beta-D-manno-heptose 1-phosphate, yielding ADP-D-glycero-beta-D-manno-heptose.</text>
</comment>
<dbReference type="NCBIfam" id="NF008454">
    <property type="entry name" value="PRK11316.1"/>
    <property type="match status" value="1"/>
</dbReference>
<comment type="pathway">
    <text evidence="10">Nucleotide-sugar biosynthesis; ADP-L-glycero-beta-D-manno-heptose biosynthesis; ADP-L-glycero-beta-D-manno-heptose from D-glycero-beta-D-manno-heptose 7-phosphate: step 3/4.</text>
</comment>
<dbReference type="InterPro" id="IPR029056">
    <property type="entry name" value="Ribokinase-like"/>
</dbReference>
<dbReference type="InterPro" id="IPR011611">
    <property type="entry name" value="PfkB_dom"/>
</dbReference>
<dbReference type="CDD" id="cd01172">
    <property type="entry name" value="RfaE_like"/>
    <property type="match status" value="1"/>
</dbReference>
<dbReference type="SUPFAM" id="SSF53613">
    <property type="entry name" value="Ribokinase-like"/>
    <property type="match status" value="1"/>
</dbReference>
<feature type="active site" evidence="10">
    <location>
        <position position="274"/>
    </location>
</feature>
<dbReference type="EMBL" id="FCOF02000004">
    <property type="protein sequence ID" value="SAK48389.1"/>
    <property type="molecule type" value="Genomic_DNA"/>
</dbReference>
<comment type="pathway">
    <text evidence="10">Nucleotide-sugar biosynthesis; ADP-L-glycero-beta-D-manno-heptose biosynthesis; ADP-L-glycero-beta-D-manno-heptose from D-glycero-beta-D-manno-heptose 7-phosphate: step 1/4.</text>
</comment>
<protein>
    <recommendedName>
        <fullName evidence="10">Bifunctional protein HldE</fullName>
    </recommendedName>
    <domain>
        <recommendedName>
            <fullName evidence="10">D-beta-D-heptose 7-phosphate kinase</fullName>
            <ecNumber evidence="10">2.7.1.167</ecNumber>
        </recommendedName>
        <alternativeName>
            <fullName evidence="10">D-beta-D-heptose 7-phosphotransferase</fullName>
        </alternativeName>
        <alternativeName>
            <fullName evidence="10">D-glycero-beta-D-manno-heptose-7-phosphate kinase</fullName>
        </alternativeName>
    </domain>
    <domain>
        <recommendedName>
            <fullName evidence="10">D-beta-D-heptose 1-phosphate adenylyltransferase</fullName>
            <ecNumber evidence="10">2.7.7.70</ecNumber>
        </recommendedName>
        <alternativeName>
            <fullName evidence="10">D-glycero-beta-D-manno-heptose 1-phosphate adenylyltransferase</fullName>
        </alternativeName>
    </domain>
</protein>
<keyword evidence="5 10" id="KW-0547">Nucleotide-binding</keyword>
<evidence type="ECO:0000256" key="8">
    <source>
        <dbReference type="ARBA" id="ARBA00023268"/>
    </source>
</evidence>
<evidence type="ECO:0000256" key="1">
    <source>
        <dbReference type="ARBA" id="ARBA00002319"/>
    </source>
</evidence>
<feature type="region of interest" description="Cytidylyltransferase" evidence="10">
    <location>
        <begin position="355"/>
        <end position="445"/>
    </location>
</feature>
<proteinExistence type="inferred from homology"/>
<comment type="caution">
    <text evidence="13">The sequence shown here is derived from an EMBL/GenBank/DDBJ whole genome shotgun (WGS) entry which is preliminary data.</text>
</comment>
<feature type="domain" description="Cytidyltransferase-like" evidence="12">
    <location>
        <begin position="355"/>
        <end position="445"/>
    </location>
</feature>
<dbReference type="EC" id="2.7.7.70" evidence="10"/>
<evidence type="ECO:0000256" key="7">
    <source>
        <dbReference type="ARBA" id="ARBA00022840"/>
    </source>
</evidence>
<dbReference type="InterPro" id="IPR011913">
    <property type="entry name" value="RfaE_dom_I"/>
</dbReference>
<organism evidence="13 14">
    <name type="scientific">Caballeronia catudaia</name>
    <dbReference type="NCBI Taxonomy" id="1777136"/>
    <lineage>
        <taxon>Bacteria</taxon>
        <taxon>Pseudomonadati</taxon>
        <taxon>Pseudomonadota</taxon>
        <taxon>Betaproteobacteria</taxon>
        <taxon>Burkholderiales</taxon>
        <taxon>Burkholderiaceae</taxon>
        <taxon>Caballeronia</taxon>
    </lineage>
</organism>
<comment type="catalytic activity">
    <reaction evidence="10">
        <text>D-glycero-beta-D-manno-heptose 7-phosphate + ATP = D-glycero-beta-D-manno-heptose 1,7-bisphosphate + ADP + H(+)</text>
        <dbReference type="Rhea" id="RHEA:27473"/>
        <dbReference type="ChEBI" id="CHEBI:15378"/>
        <dbReference type="ChEBI" id="CHEBI:30616"/>
        <dbReference type="ChEBI" id="CHEBI:60204"/>
        <dbReference type="ChEBI" id="CHEBI:60208"/>
        <dbReference type="ChEBI" id="CHEBI:456216"/>
        <dbReference type="EC" id="2.7.1.167"/>
    </reaction>
</comment>
<dbReference type="Pfam" id="PF01467">
    <property type="entry name" value="CTP_transf_like"/>
    <property type="match status" value="1"/>
</dbReference>
<evidence type="ECO:0000259" key="11">
    <source>
        <dbReference type="Pfam" id="PF00294"/>
    </source>
</evidence>
<dbReference type="NCBIfam" id="TIGR02198">
    <property type="entry name" value="rfaE_dom_I"/>
    <property type="match status" value="1"/>
</dbReference>
<dbReference type="PANTHER" id="PTHR46969:SF1">
    <property type="entry name" value="BIFUNCTIONAL PROTEIN HLDE"/>
    <property type="match status" value="1"/>
</dbReference>
<evidence type="ECO:0000256" key="4">
    <source>
        <dbReference type="ARBA" id="ARBA00022695"/>
    </source>
</evidence>
<reference evidence="13" key="1">
    <citation type="submission" date="2016-01" db="EMBL/GenBank/DDBJ databases">
        <authorList>
            <person name="Peeters C."/>
        </authorList>
    </citation>
    <scope>NUCLEOTIDE SEQUENCE [LARGE SCALE GENOMIC DNA]</scope>
    <source>
        <strain evidence="13">LMG 29318</strain>
    </source>
</reference>
<comment type="similarity">
    <text evidence="10">In the N-terminal section; belongs to the carbohydrate kinase PfkB family.</text>
</comment>
<dbReference type="GO" id="GO:0033785">
    <property type="term" value="F:heptose 7-phosphate kinase activity"/>
    <property type="evidence" value="ECO:0007669"/>
    <property type="project" value="UniProtKB-UniRule"/>
</dbReference>
<evidence type="ECO:0000313" key="13">
    <source>
        <dbReference type="EMBL" id="SAK48389.1"/>
    </source>
</evidence>
<feature type="region of interest" description="Ribokinase" evidence="10">
    <location>
        <begin position="1"/>
        <end position="329"/>
    </location>
</feature>
<keyword evidence="3 10" id="KW-0808">Transferase</keyword>
<accession>A0A157ZSD7</accession>
<keyword evidence="7 10" id="KW-0067">ATP-binding</keyword>
<dbReference type="RefSeq" id="WP_200822930.1">
    <property type="nucleotide sequence ID" value="NZ_FCOF02000004.1"/>
</dbReference>
<dbReference type="InterPro" id="IPR023030">
    <property type="entry name" value="Bifunc_HldE"/>
</dbReference>
<keyword evidence="8 10" id="KW-0511">Multifunctional enzyme</keyword>